<protein>
    <submittedName>
        <fullName evidence="1">Uncharacterized protein</fullName>
    </submittedName>
</protein>
<name>A0A1W0WJT6_HYPEX</name>
<dbReference type="AlphaFoldDB" id="A0A1W0WJT6"/>
<proteinExistence type="predicted"/>
<evidence type="ECO:0000313" key="1">
    <source>
        <dbReference type="EMBL" id="OQV15439.1"/>
    </source>
</evidence>
<keyword evidence="2" id="KW-1185">Reference proteome</keyword>
<reference evidence="2" key="1">
    <citation type="submission" date="2017-01" db="EMBL/GenBank/DDBJ databases">
        <title>Comparative genomics of anhydrobiosis in the tardigrade Hypsibius dujardini.</title>
        <authorList>
            <person name="Yoshida Y."/>
            <person name="Koutsovoulos G."/>
            <person name="Laetsch D."/>
            <person name="Stevens L."/>
            <person name="Kumar S."/>
            <person name="Horikawa D."/>
            <person name="Ishino K."/>
            <person name="Komine S."/>
            <person name="Tomita M."/>
            <person name="Blaxter M."/>
            <person name="Arakawa K."/>
        </authorList>
    </citation>
    <scope>NUCLEOTIDE SEQUENCE [LARGE SCALE GENOMIC DNA]</scope>
    <source>
        <strain evidence="2">Z151</strain>
    </source>
</reference>
<dbReference type="Proteomes" id="UP000192578">
    <property type="component" value="Unassembled WGS sequence"/>
</dbReference>
<gene>
    <name evidence="1" type="ORF">BV898_10314</name>
</gene>
<evidence type="ECO:0000313" key="2">
    <source>
        <dbReference type="Proteomes" id="UP000192578"/>
    </source>
</evidence>
<accession>A0A1W0WJT6</accession>
<sequence>MKYWQYGHDISTRSLFEAVCFNCSRMISKKERRRIATFQPDRPLEDEETLESTVPIEHYYDAAYLVDVNYVAVQGGDGLPATFYVCERCRKVPVLPSADSPLKLFDITKFDRAKLLPEPDALRCLNGYVKGQIQPCGLFSVRIKKASGRTFEHRRGEVNILPKLASHYMDMFAIMFEKEPVAIKKDIQASGEPGMTQSAMDHLVIKNALSFLRKHKYLFKNLYAQCETLPFCSE</sequence>
<dbReference type="EMBL" id="MTYJ01000088">
    <property type="protein sequence ID" value="OQV15439.1"/>
    <property type="molecule type" value="Genomic_DNA"/>
</dbReference>
<comment type="caution">
    <text evidence="1">The sequence shown here is derived from an EMBL/GenBank/DDBJ whole genome shotgun (WGS) entry which is preliminary data.</text>
</comment>
<organism evidence="1 2">
    <name type="scientific">Hypsibius exemplaris</name>
    <name type="common">Freshwater tardigrade</name>
    <dbReference type="NCBI Taxonomy" id="2072580"/>
    <lineage>
        <taxon>Eukaryota</taxon>
        <taxon>Metazoa</taxon>
        <taxon>Ecdysozoa</taxon>
        <taxon>Tardigrada</taxon>
        <taxon>Eutardigrada</taxon>
        <taxon>Parachela</taxon>
        <taxon>Hypsibioidea</taxon>
        <taxon>Hypsibiidae</taxon>
        <taxon>Hypsibius</taxon>
    </lineage>
</organism>